<accession>A0A2V1P631</accession>
<dbReference type="Gene3D" id="3.40.50.1980">
    <property type="entry name" value="Nitrogenase molybdenum iron protein domain"/>
    <property type="match status" value="2"/>
</dbReference>
<evidence type="ECO:0000256" key="1">
    <source>
        <dbReference type="SAM" id="SignalP"/>
    </source>
</evidence>
<keyword evidence="4" id="KW-1185">Reference proteome</keyword>
<dbReference type="AlphaFoldDB" id="A0A2V1P631"/>
<dbReference type="RefSeq" id="WP_109388288.1">
    <property type="nucleotide sequence ID" value="NZ_QETF01000006.1"/>
</dbReference>
<dbReference type="PANTHER" id="PTHR30535:SF34">
    <property type="entry name" value="MOLYBDATE-BINDING PROTEIN MOLA"/>
    <property type="match status" value="1"/>
</dbReference>
<name>A0A2V1P631_9RHOB</name>
<dbReference type="InterPro" id="IPR002491">
    <property type="entry name" value="ABC_transptr_periplasmic_BD"/>
</dbReference>
<evidence type="ECO:0000313" key="4">
    <source>
        <dbReference type="Proteomes" id="UP000245293"/>
    </source>
</evidence>
<gene>
    <name evidence="3" type="ORF">DFK10_07685</name>
</gene>
<keyword evidence="1" id="KW-0732">Signal</keyword>
<dbReference type="Proteomes" id="UP000245293">
    <property type="component" value="Unassembled WGS sequence"/>
</dbReference>
<dbReference type="EMBL" id="QETF01000006">
    <property type="protein sequence ID" value="PWG17260.1"/>
    <property type="molecule type" value="Genomic_DNA"/>
</dbReference>
<evidence type="ECO:0000313" key="3">
    <source>
        <dbReference type="EMBL" id="PWG17260.1"/>
    </source>
</evidence>
<dbReference type="GO" id="GO:0071281">
    <property type="term" value="P:cellular response to iron ion"/>
    <property type="evidence" value="ECO:0007669"/>
    <property type="project" value="TreeGrafter"/>
</dbReference>
<dbReference type="SUPFAM" id="SSF53807">
    <property type="entry name" value="Helical backbone' metal receptor"/>
    <property type="match status" value="1"/>
</dbReference>
<dbReference type="PANTHER" id="PTHR30535">
    <property type="entry name" value="VITAMIN B12-BINDING PROTEIN"/>
    <property type="match status" value="1"/>
</dbReference>
<evidence type="ECO:0000259" key="2">
    <source>
        <dbReference type="PROSITE" id="PS50983"/>
    </source>
</evidence>
<sequence length="286" mass="30594">MNRRGSHIVTLFAGAVLVAAPVLAQDEAPQRVVSMNLCTDQLAMMLADEGQLYSVSYLSQQDRGSAMVEEARKYVPNRALAEEIYLMDPDLVIAGSFSARVTLDMLRRLDVPVVVFDPSSSLSDIPDRITQMGAVLHQQDKAARMVDEFNAALADLAAMAPHEGARPSAALYSANGWSSGSATLPGQIVAAAGFDLVADEYGMAWGGFLPLELLAMSDPNAVITGQPYPAASRAEEILDHPVVTDLKEGRMQGIVSDQDWSCGTPFVLGAIERLSTARQTATEAPQ</sequence>
<dbReference type="PROSITE" id="PS50983">
    <property type="entry name" value="FE_B12_PBP"/>
    <property type="match status" value="1"/>
</dbReference>
<feature type="chain" id="PRO_5015912870" evidence="1">
    <location>
        <begin position="25"/>
        <end position="286"/>
    </location>
</feature>
<feature type="signal peptide" evidence="1">
    <location>
        <begin position="1"/>
        <end position="24"/>
    </location>
</feature>
<organism evidence="3 4">
    <name type="scientific">Salibaculum griseiflavum</name>
    <dbReference type="NCBI Taxonomy" id="1914409"/>
    <lineage>
        <taxon>Bacteria</taxon>
        <taxon>Pseudomonadati</taxon>
        <taxon>Pseudomonadota</taxon>
        <taxon>Alphaproteobacteria</taxon>
        <taxon>Rhodobacterales</taxon>
        <taxon>Roseobacteraceae</taxon>
        <taxon>Salibaculum</taxon>
    </lineage>
</organism>
<comment type="caution">
    <text evidence="3">The sequence shown here is derived from an EMBL/GenBank/DDBJ whole genome shotgun (WGS) entry which is preliminary data.</text>
</comment>
<dbReference type="Pfam" id="PF01497">
    <property type="entry name" value="Peripla_BP_2"/>
    <property type="match status" value="1"/>
</dbReference>
<proteinExistence type="predicted"/>
<reference evidence="4" key="1">
    <citation type="submission" date="2018-05" db="EMBL/GenBank/DDBJ databases">
        <authorList>
            <person name="Du Z."/>
            <person name="Wang X."/>
        </authorList>
    </citation>
    <scope>NUCLEOTIDE SEQUENCE [LARGE SCALE GENOMIC DNA]</scope>
    <source>
        <strain evidence="4">WDS4C29</strain>
    </source>
</reference>
<dbReference type="OrthoDB" id="1632039at2"/>
<feature type="domain" description="Fe/B12 periplasmic-binding" evidence="2">
    <location>
        <begin position="31"/>
        <end position="285"/>
    </location>
</feature>
<protein>
    <submittedName>
        <fullName evidence="3">ABC transporter substrate-binding protein</fullName>
    </submittedName>
</protein>
<dbReference type="InterPro" id="IPR050902">
    <property type="entry name" value="ABC_Transporter_SBP"/>
</dbReference>